<organism evidence="1 2">
    <name type="scientific">Rhizophagus irregularis</name>
    <dbReference type="NCBI Taxonomy" id="588596"/>
    <lineage>
        <taxon>Eukaryota</taxon>
        <taxon>Fungi</taxon>
        <taxon>Fungi incertae sedis</taxon>
        <taxon>Mucoromycota</taxon>
        <taxon>Glomeromycotina</taxon>
        <taxon>Glomeromycetes</taxon>
        <taxon>Glomerales</taxon>
        <taxon>Glomeraceae</taxon>
        <taxon>Rhizophagus</taxon>
    </lineage>
</organism>
<dbReference type="EMBL" id="LLXL01000036">
    <property type="protein sequence ID" value="PKK79709.1"/>
    <property type="molecule type" value="Genomic_DNA"/>
</dbReference>
<evidence type="ECO:0000313" key="2">
    <source>
        <dbReference type="Proteomes" id="UP000233469"/>
    </source>
</evidence>
<sequence length="532" mass="63019">MACSKILSGDLPELLNDIIQYFYDDFSTLHSCVLVNRLWCRLAIPLLWEDPFSIPTQNYNCIEIYLHNLNDYDKKDVNKYENNNFFSSNTLFNYPSLIKCLNTHKIVNAIEEWVAAPIEKRSIYYYSTSPTLIYKLLLKVFVENKARLNAFEIILNRVIDFQCFNESFEFLLQNPNFIRNIKILKLEKVSNLTKIYSLLKFLYSNCNSISTIFFQFQKNFNDKLIEKYSSQIIYAQKNLKKVLFDFNEFPLYYSLLSLKNSNCLNTLKTIIFHNVNFSNIVGLNEVFEQLNVLDSIHILYCLSLNSDFIQQIIKITKPFKLKSLFINELEIFQIETLQYLLQKSGNYLENIGLISSEFNQKQLFEIILKYCTRIRFFDLPGFCDQNIHLAFKLIENAENNLNYLSLDIYNQLVLQGLGQLLPVKLEYLNLSIMTSTSNFKIFLKNSQSTFIKKLLIRNEMQVGSEDILPYIKEYIMKEKRVKYLAIKEDFAEESRDLLFLRDEVKMFESYGIKVQNYCDLRIQIYNFINKMY</sequence>
<comment type="caution">
    <text evidence="1">The sequence shown here is derived from an EMBL/GenBank/DDBJ whole genome shotgun (WGS) entry which is preliminary data.</text>
</comment>
<dbReference type="AlphaFoldDB" id="A0A2N1P0P1"/>
<proteinExistence type="predicted"/>
<dbReference type="VEuPathDB" id="FungiDB:FUN_006279"/>
<dbReference type="VEuPathDB" id="FungiDB:RhiirA1_460676"/>
<evidence type="ECO:0008006" key="3">
    <source>
        <dbReference type="Google" id="ProtNLM"/>
    </source>
</evidence>
<protein>
    <recommendedName>
        <fullName evidence="3">F-box domain-containing protein</fullName>
    </recommendedName>
</protein>
<dbReference type="Proteomes" id="UP000233469">
    <property type="component" value="Unassembled WGS sequence"/>
</dbReference>
<dbReference type="VEuPathDB" id="FungiDB:RhiirFUN_002629"/>
<accession>A0A2N1P0P1</accession>
<gene>
    <name evidence="1" type="ORF">RhiirC2_842395</name>
</gene>
<name>A0A2N1P0P1_9GLOM</name>
<reference evidence="1 2" key="2">
    <citation type="submission" date="2017-10" db="EMBL/GenBank/DDBJ databases">
        <title>Extensive intraspecific genome diversity in a model arbuscular mycorrhizal fungus.</title>
        <authorList>
            <person name="Chen E.C.H."/>
            <person name="Morin E."/>
            <person name="Baudet D."/>
            <person name="Noel J."/>
            <person name="Ndikumana S."/>
            <person name="Charron P."/>
            <person name="St-Onge C."/>
            <person name="Giorgi J."/>
            <person name="Grigoriev I.V."/>
            <person name="Roux C."/>
            <person name="Martin F.M."/>
            <person name="Corradi N."/>
        </authorList>
    </citation>
    <scope>NUCLEOTIDE SEQUENCE [LARGE SCALE GENOMIC DNA]</scope>
    <source>
        <strain evidence="1 2">C2</strain>
    </source>
</reference>
<evidence type="ECO:0000313" key="1">
    <source>
        <dbReference type="EMBL" id="PKK79709.1"/>
    </source>
</evidence>
<reference evidence="1 2" key="1">
    <citation type="submission" date="2016-04" db="EMBL/GenBank/DDBJ databases">
        <title>Genome analyses suggest a sexual origin of heterokaryosis in a supposedly ancient asexual fungus.</title>
        <authorList>
            <person name="Ropars J."/>
            <person name="Sedzielewska K."/>
            <person name="Noel J."/>
            <person name="Charron P."/>
            <person name="Farinelli L."/>
            <person name="Marton T."/>
            <person name="Kruger M."/>
            <person name="Pelin A."/>
            <person name="Brachmann A."/>
            <person name="Corradi N."/>
        </authorList>
    </citation>
    <scope>NUCLEOTIDE SEQUENCE [LARGE SCALE GENOMIC DNA]</scope>
    <source>
        <strain evidence="1 2">C2</strain>
    </source>
</reference>